<dbReference type="KEGG" id="mmar:MODMU_3653"/>
<dbReference type="EMBL" id="FO203431">
    <property type="protein sequence ID" value="CCH89063.1"/>
    <property type="molecule type" value="Genomic_DNA"/>
</dbReference>
<dbReference type="InterPro" id="IPR051781">
    <property type="entry name" value="Metallo-dep_Hydrolase"/>
</dbReference>
<dbReference type="Gene3D" id="3.20.20.140">
    <property type="entry name" value="Metal-dependent hydrolases"/>
    <property type="match status" value="1"/>
</dbReference>
<dbReference type="GO" id="GO:0050480">
    <property type="term" value="F:imidazolonepropionase activity"/>
    <property type="evidence" value="ECO:0007669"/>
    <property type="project" value="UniProtKB-EC"/>
</dbReference>
<dbReference type="Gene3D" id="2.30.40.10">
    <property type="entry name" value="Urease, subunit C, domain 1"/>
    <property type="match status" value="1"/>
</dbReference>
<dbReference type="Proteomes" id="UP000006461">
    <property type="component" value="Chromosome"/>
</dbReference>
<reference evidence="2 3" key="1">
    <citation type="journal article" date="2012" name="J. Bacteriol.">
        <title>Genome Sequence of Radiation-Resistant Modestobacter marinus Strain BC501, a Representative Actinobacterium That Thrives on Calcareous Stone Surfaces.</title>
        <authorList>
            <person name="Normand P."/>
            <person name="Gury J."/>
            <person name="Pujic P."/>
            <person name="Chouaia B."/>
            <person name="Crotti E."/>
            <person name="Brusetti L."/>
            <person name="Daffonchio D."/>
            <person name="Vacherie B."/>
            <person name="Barbe V."/>
            <person name="Medigue C."/>
            <person name="Calteau A."/>
            <person name="Ghodhbane-Gtari F."/>
            <person name="Essoussi I."/>
            <person name="Nouioui I."/>
            <person name="Abbassi-Ghozzi I."/>
            <person name="Gtari M."/>
        </authorList>
    </citation>
    <scope>NUCLEOTIDE SEQUENCE [LARGE SCALE GENOMIC DNA]</scope>
    <source>
        <strain evidence="3">BC 501</strain>
    </source>
</reference>
<protein>
    <submittedName>
        <fullName evidence="2">Imidazolonepropionase</fullName>
        <ecNumber evidence="2">3.5.2.7</ecNumber>
    </submittedName>
</protein>
<dbReference type="HOGENOM" id="CLU_023620_2_2_11"/>
<dbReference type="CDD" id="cd01299">
    <property type="entry name" value="Met_dep_hydrolase_A"/>
    <property type="match status" value="1"/>
</dbReference>
<evidence type="ECO:0000313" key="2">
    <source>
        <dbReference type="EMBL" id="CCH89063.1"/>
    </source>
</evidence>
<dbReference type="InterPro" id="IPR032466">
    <property type="entry name" value="Metal_Hydrolase"/>
</dbReference>
<accession>I4F0A0</accession>
<sequence>MTRRVFSGGRVLDGTGAPAAPADVLVEDGRIVDVGPGLDGDEVVDCTGATVLPGLFDCHVHVMMSGVDTLRQLQTPFGYGYYEALHNLRRTLAQGITSVRDAGGADLGVAEAVRSGLIAGPRMQIAISMLSQTGGHGDGWHVCGADLPIFAPHPGRPATVVDGPDEMRRTVRQLLRAGADVIKVATSGGVLSARDDPRHPHFRAAELDVLVEEAEAAGVHVMSHAQGAGGIKAAVRAGIRSIEHGIFLDDEAIELMLQRGTWLVPTLAAPRAVLAAVAAGASLPQSVIDKARNVQAAHDESVGRAIAAGVKVAMGTDSGVGPHGDNLVELGLMADCGMRPEQAWHATTLSAAELLGVADQLGSLEPGKRADVVVLEGDATDLTGLSGRVREVWRDGELVATGGATVEAGTVPPR</sequence>
<name>I4F0A0_MODI5</name>
<organism evidence="2 3">
    <name type="scientific">Modestobacter italicus (strain DSM 44449 / CECT 9708 / BC 501)</name>
    <dbReference type="NCBI Taxonomy" id="2732864"/>
    <lineage>
        <taxon>Bacteria</taxon>
        <taxon>Bacillati</taxon>
        <taxon>Actinomycetota</taxon>
        <taxon>Actinomycetes</taxon>
        <taxon>Geodermatophilales</taxon>
        <taxon>Geodermatophilaceae</taxon>
        <taxon>Modestobacter</taxon>
    </lineage>
</organism>
<keyword evidence="3" id="KW-1185">Reference proteome</keyword>
<dbReference type="AlphaFoldDB" id="I4F0A0"/>
<dbReference type="STRING" id="477641.MODMU_3653"/>
<dbReference type="SUPFAM" id="SSF51338">
    <property type="entry name" value="Composite domain of metallo-dependent hydrolases"/>
    <property type="match status" value="1"/>
</dbReference>
<dbReference type="PATRIC" id="fig|477641.3.peg.3467"/>
<dbReference type="PANTHER" id="PTHR43135">
    <property type="entry name" value="ALPHA-D-RIBOSE 1-METHYLPHOSPHONATE 5-TRIPHOSPHATE DIPHOSPHATASE"/>
    <property type="match status" value="1"/>
</dbReference>
<keyword evidence="2" id="KW-0378">Hydrolase</keyword>
<dbReference type="InterPro" id="IPR057744">
    <property type="entry name" value="OTAase-like"/>
</dbReference>
<feature type="domain" description="Amidohydrolase-related" evidence="1">
    <location>
        <begin position="50"/>
        <end position="399"/>
    </location>
</feature>
<dbReference type="Pfam" id="PF01979">
    <property type="entry name" value="Amidohydro_1"/>
    <property type="match status" value="1"/>
</dbReference>
<dbReference type="OMA" id="CRTIEHG"/>
<dbReference type="SUPFAM" id="SSF51556">
    <property type="entry name" value="Metallo-dependent hydrolases"/>
    <property type="match status" value="1"/>
</dbReference>
<proteinExistence type="predicted"/>
<dbReference type="eggNOG" id="COG1228">
    <property type="taxonomic scope" value="Bacteria"/>
</dbReference>
<dbReference type="InterPro" id="IPR006680">
    <property type="entry name" value="Amidohydro-rel"/>
</dbReference>
<dbReference type="OrthoDB" id="3514520at2"/>
<evidence type="ECO:0000259" key="1">
    <source>
        <dbReference type="Pfam" id="PF01979"/>
    </source>
</evidence>
<dbReference type="EC" id="3.5.2.7" evidence="2"/>
<dbReference type="PANTHER" id="PTHR43135:SF3">
    <property type="entry name" value="ALPHA-D-RIBOSE 1-METHYLPHOSPHONATE 5-TRIPHOSPHATE DIPHOSPHATASE"/>
    <property type="match status" value="1"/>
</dbReference>
<dbReference type="InterPro" id="IPR011059">
    <property type="entry name" value="Metal-dep_hydrolase_composite"/>
</dbReference>
<gene>
    <name evidence="2" type="ordered locus">MODMU_3653</name>
</gene>
<evidence type="ECO:0000313" key="3">
    <source>
        <dbReference type="Proteomes" id="UP000006461"/>
    </source>
</evidence>